<dbReference type="InterPro" id="IPR013087">
    <property type="entry name" value="Znf_C2H2_type"/>
</dbReference>
<feature type="compositionally biased region" description="Basic and acidic residues" evidence="6">
    <location>
        <begin position="80"/>
        <end position="92"/>
    </location>
</feature>
<feature type="region of interest" description="Disordered" evidence="6">
    <location>
        <begin position="131"/>
        <end position="153"/>
    </location>
</feature>
<dbReference type="InterPro" id="IPR036236">
    <property type="entry name" value="Znf_C2H2_sf"/>
</dbReference>
<feature type="compositionally biased region" description="Polar residues" evidence="6">
    <location>
        <begin position="179"/>
        <end position="189"/>
    </location>
</feature>
<evidence type="ECO:0000256" key="6">
    <source>
        <dbReference type="SAM" id="MobiDB-lite"/>
    </source>
</evidence>
<dbReference type="GO" id="GO:0005634">
    <property type="term" value="C:nucleus"/>
    <property type="evidence" value="ECO:0007669"/>
    <property type="project" value="UniProtKB-SubCell"/>
</dbReference>
<feature type="region of interest" description="Disordered" evidence="6">
    <location>
        <begin position="261"/>
        <end position="284"/>
    </location>
</feature>
<feature type="compositionally biased region" description="Polar residues" evidence="6">
    <location>
        <begin position="266"/>
        <end position="277"/>
    </location>
</feature>
<feature type="region of interest" description="Disordered" evidence="6">
    <location>
        <begin position="1"/>
        <end position="29"/>
    </location>
</feature>
<dbReference type="PROSITE" id="PS00028">
    <property type="entry name" value="ZINC_FINGER_C2H2_1"/>
    <property type="match status" value="1"/>
</dbReference>
<evidence type="ECO:0000256" key="2">
    <source>
        <dbReference type="ARBA" id="ARBA00023015"/>
    </source>
</evidence>
<keyword evidence="3" id="KW-0804">Transcription</keyword>
<dbReference type="GO" id="GO:1990527">
    <property type="term" value="C:Tec1p-Ste12p-Dig1p complex"/>
    <property type="evidence" value="ECO:0007669"/>
    <property type="project" value="TreeGrafter"/>
</dbReference>
<dbReference type="OrthoDB" id="654211at2759"/>
<proteinExistence type="predicted"/>
<comment type="caution">
    <text evidence="8">The sequence shown here is derived from an EMBL/GenBank/DDBJ whole genome shotgun (WGS) entry which is preliminary data.</text>
</comment>
<evidence type="ECO:0000256" key="4">
    <source>
        <dbReference type="ARBA" id="ARBA00023242"/>
    </source>
</evidence>
<organism evidence="8 9">
    <name type="scientific">Tuber borchii</name>
    <name type="common">White truffle</name>
    <dbReference type="NCBI Taxonomy" id="42251"/>
    <lineage>
        <taxon>Eukaryota</taxon>
        <taxon>Fungi</taxon>
        <taxon>Dikarya</taxon>
        <taxon>Ascomycota</taxon>
        <taxon>Pezizomycotina</taxon>
        <taxon>Pezizomycetes</taxon>
        <taxon>Pezizales</taxon>
        <taxon>Tuberaceae</taxon>
        <taxon>Tuber</taxon>
    </lineage>
</organism>
<feature type="region of interest" description="Disordered" evidence="6">
    <location>
        <begin position="202"/>
        <end position="249"/>
    </location>
</feature>
<gene>
    <name evidence="8" type="ORF">B9Z19DRAFT_1193728</name>
</gene>
<protein>
    <recommendedName>
        <fullName evidence="7">C2H2-type domain-containing protein</fullName>
    </recommendedName>
</protein>
<keyword evidence="5" id="KW-0862">Zinc</keyword>
<dbReference type="PANTHER" id="PTHR47427">
    <property type="entry name" value="PROTEIN STE12"/>
    <property type="match status" value="1"/>
</dbReference>
<dbReference type="EMBL" id="NESQ01000137">
    <property type="protein sequence ID" value="PUU77873.1"/>
    <property type="molecule type" value="Genomic_DNA"/>
</dbReference>
<evidence type="ECO:0000256" key="3">
    <source>
        <dbReference type="ARBA" id="ARBA00023163"/>
    </source>
</evidence>
<feature type="region of interest" description="Disordered" evidence="6">
    <location>
        <begin position="170"/>
        <end position="189"/>
    </location>
</feature>
<feature type="domain" description="C2H2-type" evidence="7">
    <location>
        <begin position="34"/>
        <end position="63"/>
    </location>
</feature>
<dbReference type="SUPFAM" id="SSF57667">
    <property type="entry name" value="beta-beta-alpha zinc fingers"/>
    <property type="match status" value="1"/>
</dbReference>
<dbReference type="Gene3D" id="3.30.160.60">
    <property type="entry name" value="Classic Zinc Finger"/>
    <property type="match status" value="1"/>
</dbReference>
<evidence type="ECO:0000259" key="7">
    <source>
        <dbReference type="PROSITE" id="PS50157"/>
    </source>
</evidence>
<name>A0A2T6ZQX5_TUBBO</name>
<feature type="non-terminal residue" evidence="8">
    <location>
        <position position="284"/>
    </location>
</feature>
<keyword evidence="5" id="KW-0479">Metal-binding</keyword>
<evidence type="ECO:0000256" key="5">
    <source>
        <dbReference type="PROSITE-ProRule" id="PRU00042"/>
    </source>
</evidence>
<dbReference type="InterPro" id="IPR052127">
    <property type="entry name" value="STE12_transcription_factor"/>
</dbReference>
<sequence length="284" mass="31363">MSNNDGKSPDTKGVLRRAKSNTPIKVAPYPQKSHYCPIPSCGRSFKKLLRFEKHVRAHTQERPSTSNVDEKPPAFSWGSLKEEPKKAEEAHHTPFSIDSEYVSAATPWDEDGILQNVFDVSGYPWIPSHSSQTNPFWAPPSPTPRRSTPTTLNITEPDFLSLAEQDAEDYMRESKLRQDQQPSHLVQSEWSLAVSPSSYNYDSVSSYATTPENPIEPLDAEFGDGVECEPEASTSELQPREDKQTSFLALSQSPLAGSAFSHDYEATNSSSAATPQGGSLFPSL</sequence>
<reference evidence="8 9" key="1">
    <citation type="submission" date="2017-04" db="EMBL/GenBank/DDBJ databases">
        <title>Draft genome sequence of Tuber borchii Vittad., a whitish edible truffle.</title>
        <authorList>
            <consortium name="DOE Joint Genome Institute"/>
            <person name="Murat C."/>
            <person name="Kuo A."/>
            <person name="Barry K.W."/>
            <person name="Clum A."/>
            <person name="Dockter R.B."/>
            <person name="Fauchery L."/>
            <person name="Iotti M."/>
            <person name="Kohler A."/>
            <person name="Labutti K."/>
            <person name="Lindquist E.A."/>
            <person name="Lipzen A."/>
            <person name="Ohm R.A."/>
            <person name="Wang M."/>
            <person name="Grigoriev I.V."/>
            <person name="Zambonelli A."/>
            <person name="Martin F.M."/>
        </authorList>
    </citation>
    <scope>NUCLEOTIDE SEQUENCE [LARGE SCALE GENOMIC DNA]</scope>
    <source>
        <strain evidence="8 9">Tbo3840</strain>
    </source>
</reference>
<keyword evidence="9" id="KW-1185">Reference proteome</keyword>
<keyword evidence="5" id="KW-0863">Zinc-finger</keyword>
<dbReference type="AlphaFoldDB" id="A0A2T6ZQX5"/>
<feature type="region of interest" description="Disordered" evidence="6">
    <location>
        <begin position="56"/>
        <end position="92"/>
    </location>
</feature>
<comment type="subcellular location">
    <subcellularLocation>
        <location evidence="1">Nucleus</location>
    </subcellularLocation>
</comment>
<dbReference type="PROSITE" id="PS50157">
    <property type="entry name" value="ZINC_FINGER_C2H2_2"/>
    <property type="match status" value="1"/>
</dbReference>
<dbReference type="PANTHER" id="PTHR47427:SF1">
    <property type="entry name" value="PROTEIN STE12"/>
    <property type="match status" value="1"/>
</dbReference>
<keyword evidence="2" id="KW-0805">Transcription regulation</keyword>
<dbReference type="GO" id="GO:0008270">
    <property type="term" value="F:zinc ion binding"/>
    <property type="evidence" value="ECO:0007669"/>
    <property type="project" value="UniProtKB-KW"/>
</dbReference>
<keyword evidence="4" id="KW-0539">Nucleus</keyword>
<dbReference type="GO" id="GO:1990526">
    <property type="term" value="C:Ste12p-Dig1p-Dig2p complex"/>
    <property type="evidence" value="ECO:0007669"/>
    <property type="project" value="TreeGrafter"/>
</dbReference>
<dbReference type="Proteomes" id="UP000244722">
    <property type="component" value="Unassembled WGS sequence"/>
</dbReference>
<evidence type="ECO:0000256" key="1">
    <source>
        <dbReference type="ARBA" id="ARBA00004123"/>
    </source>
</evidence>
<accession>A0A2T6ZQX5</accession>
<evidence type="ECO:0000313" key="8">
    <source>
        <dbReference type="EMBL" id="PUU77873.1"/>
    </source>
</evidence>
<feature type="compositionally biased region" description="Acidic residues" evidence="6">
    <location>
        <begin position="218"/>
        <end position="230"/>
    </location>
</feature>
<dbReference type="STRING" id="42251.A0A2T6ZQX5"/>
<evidence type="ECO:0000313" key="9">
    <source>
        <dbReference type="Proteomes" id="UP000244722"/>
    </source>
</evidence>
<dbReference type="GO" id="GO:0003700">
    <property type="term" value="F:DNA-binding transcription factor activity"/>
    <property type="evidence" value="ECO:0007669"/>
    <property type="project" value="TreeGrafter"/>
</dbReference>